<dbReference type="Proteomes" id="UP000004816">
    <property type="component" value="Unassembled WGS sequence"/>
</dbReference>
<reference evidence="2 3" key="1">
    <citation type="journal article" date="2011" name="Stand. Genomic Sci.">
        <title>High quality draft genome sequence of Segniliparus rugosus CDC 945(T)= (ATCC BAA-974(T)).</title>
        <authorList>
            <person name="Earl A.M."/>
            <person name="Desjardins C.A."/>
            <person name="Fitzgerald M.G."/>
            <person name="Arachchi H.M."/>
            <person name="Zeng Q."/>
            <person name="Mehta T."/>
            <person name="Griggs A."/>
            <person name="Birren B.W."/>
            <person name="Toney N.C."/>
            <person name="Carr J."/>
            <person name="Posey J."/>
            <person name="Butler W.R."/>
        </authorList>
    </citation>
    <scope>NUCLEOTIDE SEQUENCE [LARGE SCALE GENOMIC DNA]</scope>
    <source>
        <strain evidence="3">ATCC BAA-974 / DSM 45345 / CCUG 50838 / CIP 108380 / JCM 13579 / CDC 945</strain>
    </source>
</reference>
<accession>E5XRI3</accession>
<evidence type="ECO:0000313" key="2">
    <source>
        <dbReference type="EMBL" id="EFV13043.1"/>
    </source>
</evidence>
<organism evidence="2 3">
    <name type="scientific">Segniliparus rugosus (strain ATCC BAA-974 / DSM 45345 / CCUG 50838 / CIP 108380 / JCM 13579 / CDC 945)</name>
    <dbReference type="NCBI Taxonomy" id="679197"/>
    <lineage>
        <taxon>Bacteria</taxon>
        <taxon>Bacillati</taxon>
        <taxon>Actinomycetota</taxon>
        <taxon>Actinomycetes</taxon>
        <taxon>Mycobacteriales</taxon>
        <taxon>Segniliparaceae</taxon>
        <taxon>Segniliparus</taxon>
    </lineage>
</organism>
<dbReference type="HOGENOM" id="CLU_3084607_0_0_11"/>
<dbReference type="EMBL" id="ACZI02000002">
    <property type="protein sequence ID" value="EFV13043.1"/>
    <property type="molecule type" value="Genomic_DNA"/>
</dbReference>
<comment type="caution">
    <text evidence="2">The sequence shown here is derived from an EMBL/GenBank/DDBJ whole genome shotgun (WGS) entry which is preliminary data.</text>
</comment>
<dbReference type="RefSeq" id="WP_007470169.1">
    <property type="nucleotide sequence ID" value="NZ_KI391953.1"/>
</dbReference>
<evidence type="ECO:0000313" key="3">
    <source>
        <dbReference type="Proteomes" id="UP000004816"/>
    </source>
</evidence>
<evidence type="ECO:0000256" key="1">
    <source>
        <dbReference type="SAM" id="MobiDB-lite"/>
    </source>
</evidence>
<sequence>MAISDIEEFAHLTEADVEAIGAELGAARRDVEGPPRTAAFGAWGPEGRRRVL</sequence>
<dbReference type="AlphaFoldDB" id="E5XRI3"/>
<gene>
    <name evidence="2" type="ORF">HMPREF9336_02105</name>
</gene>
<name>E5XRI3_SEGRC</name>
<feature type="region of interest" description="Disordered" evidence="1">
    <location>
        <begin position="26"/>
        <end position="52"/>
    </location>
</feature>
<protein>
    <submittedName>
        <fullName evidence="2">Uncharacterized protein</fullName>
    </submittedName>
</protein>
<dbReference type="STRING" id="679197.HMPREF9336_02105"/>
<keyword evidence="3" id="KW-1185">Reference proteome</keyword>
<proteinExistence type="predicted"/>